<evidence type="ECO:0000313" key="9">
    <source>
        <dbReference type="EMBL" id="AYJ39092.1"/>
    </source>
</evidence>
<evidence type="ECO:0000313" key="10">
    <source>
        <dbReference type="Proteomes" id="UP000277896"/>
    </source>
</evidence>
<proteinExistence type="inferred from homology"/>
<dbReference type="GO" id="GO:0005886">
    <property type="term" value="C:plasma membrane"/>
    <property type="evidence" value="ECO:0007669"/>
    <property type="project" value="UniProtKB-SubCell"/>
</dbReference>
<keyword evidence="6 7" id="KW-0472">Membrane</keyword>
<name>A0AAD0TQZ0_9LACO</name>
<dbReference type="PANTHER" id="PTHR30012">
    <property type="entry name" value="GENERAL SECRETION PATHWAY PROTEIN"/>
    <property type="match status" value="1"/>
</dbReference>
<protein>
    <submittedName>
        <fullName evidence="9">Secretion protein F</fullName>
    </submittedName>
</protein>
<evidence type="ECO:0000256" key="3">
    <source>
        <dbReference type="ARBA" id="ARBA00022475"/>
    </source>
</evidence>
<evidence type="ECO:0000256" key="1">
    <source>
        <dbReference type="ARBA" id="ARBA00004651"/>
    </source>
</evidence>
<dbReference type="Proteomes" id="UP000277896">
    <property type="component" value="Chromosome"/>
</dbReference>
<dbReference type="Pfam" id="PF00482">
    <property type="entry name" value="T2SSF"/>
    <property type="match status" value="2"/>
</dbReference>
<keyword evidence="5 7" id="KW-1133">Transmembrane helix</keyword>
<evidence type="ECO:0000259" key="8">
    <source>
        <dbReference type="Pfam" id="PF00482"/>
    </source>
</evidence>
<dbReference type="PANTHER" id="PTHR30012:SF0">
    <property type="entry name" value="TYPE II SECRETION SYSTEM PROTEIN F-RELATED"/>
    <property type="match status" value="1"/>
</dbReference>
<dbReference type="InterPro" id="IPR018076">
    <property type="entry name" value="T2SS_GspF_dom"/>
</dbReference>
<evidence type="ECO:0000256" key="6">
    <source>
        <dbReference type="ARBA" id="ARBA00023136"/>
    </source>
</evidence>
<feature type="transmembrane region" description="Helical" evidence="7">
    <location>
        <begin position="126"/>
        <end position="144"/>
    </location>
</feature>
<reference evidence="9 10" key="1">
    <citation type="submission" date="2018-10" db="EMBL/GenBank/DDBJ databases">
        <title>Genome seuquencing of Lactobacillus species.</title>
        <authorList>
            <person name="Baek C."/>
            <person name="Yi H."/>
        </authorList>
    </citation>
    <scope>NUCLEOTIDE SEQUENCE [LARGE SCALE GENOMIC DNA]</scope>
    <source>
        <strain evidence="9 10">DSM 10667</strain>
    </source>
</reference>
<dbReference type="Gene3D" id="1.20.81.30">
    <property type="entry name" value="Type II secretion system (T2SS), domain F"/>
    <property type="match status" value="1"/>
</dbReference>
<evidence type="ECO:0000256" key="4">
    <source>
        <dbReference type="ARBA" id="ARBA00022692"/>
    </source>
</evidence>
<evidence type="ECO:0000256" key="7">
    <source>
        <dbReference type="SAM" id="Phobius"/>
    </source>
</evidence>
<keyword evidence="3" id="KW-1003">Cell membrane</keyword>
<comment type="similarity">
    <text evidence="2">Belongs to the GSP F family.</text>
</comment>
<evidence type="ECO:0000256" key="5">
    <source>
        <dbReference type="ARBA" id="ARBA00022989"/>
    </source>
</evidence>
<gene>
    <name evidence="9" type="ORF">LP667_09920</name>
</gene>
<organism evidence="9 10">
    <name type="scientific">Lactiplantibacillus paraplantarum</name>
    <dbReference type="NCBI Taxonomy" id="60520"/>
    <lineage>
        <taxon>Bacteria</taxon>
        <taxon>Bacillati</taxon>
        <taxon>Bacillota</taxon>
        <taxon>Bacilli</taxon>
        <taxon>Lactobacillales</taxon>
        <taxon>Lactobacillaceae</taxon>
        <taxon>Lactiplantibacillus</taxon>
    </lineage>
</organism>
<feature type="transmembrane region" description="Helical" evidence="7">
    <location>
        <begin position="313"/>
        <end position="336"/>
    </location>
</feature>
<feature type="domain" description="Type II secretion system protein GspF" evidence="8">
    <location>
        <begin position="222"/>
        <end position="339"/>
    </location>
</feature>
<dbReference type="AlphaFoldDB" id="A0AAD0TQZ0"/>
<dbReference type="PRINTS" id="PR00812">
    <property type="entry name" value="BCTERIALGSPF"/>
</dbReference>
<dbReference type="InterPro" id="IPR042094">
    <property type="entry name" value="T2SS_GspF_sf"/>
</dbReference>
<dbReference type="EMBL" id="CP032744">
    <property type="protein sequence ID" value="AYJ39092.1"/>
    <property type="molecule type" value="Genomic_DNA"/>
</dbReference>
<feature type="domain" description="Type II secretion system protein GspF" evidence="8">
    <location>
        <begin position="33"/>
        <end position="150"/>
    </location>
</feature>
<accession>A0AAD0TQZ0</accession>
<comment type="subcellular location">
    <subcellularLocation>
        <location evidence="1">Cell membrane</location>
        <topology evidence="1">Multi-pass membrane protein</topology>
    </subcellularLocation>
</comment>
<keyword evidence="4 7" id="KW-0812">Transmembrane</keyword>
<sequence length="349" mass="38974">MMNNWQRAVLIMQRPINLKKRKRLPIAIQATLFETLADLLGNGFSFQQAFQFAVDVEGPAFQSLQPVLVRLAAGDELSTALRPYIAVDLYYQFLIAETHGELRHTLTQAGQLMRARAEQARQIRRLLQYPCLLLVLLLGTLGLVKSAILPSLDAGSSVSGTIPPWQWIGGVSIVILGISLLGLGLKVKHLPIRRRYHWLARLPLVGPLIKNYCGYYLSLNAGMLLTGGLGIRGICEVSQQFQPKALIYQQGQVVERALLSGASLMTIIQNDRLLPDELALLVGKESPTEQLSQELLYFATLQYERLIRQLNRLISWIQPVMFGVIALVVVGTYMSLLLPMYQSMGEILK</sequence>
<feature type="transmembrane region" description="Helical" evidence="7">
    <location>
        <begin position="164"/>
        <end position="185"/>
    </location>
</feature>
<dbReference type="InterPro" id="IPR003004">
    <property type="entry name" value="GspF/PilC"/>
</dbReference>
<evidence type="ECO:0000256" key="2">
    <source>
        <dbReference type="ARBA" id="ARBA00005745"/>
    </source>
</evidence>